<dbReference type="InterPro" id="IPR007433">
    <property type="entry name" value="DUF481"/>
</dbReference>
<name>A0A143PLA8_LUTPR</name>
<sequence length="353" mass="38598">MAIRTPAAPTGARVLACIGVVLGLGLIGATPSVAGPKVDTVVLDNGNRLTCEIKQLERGRLTMSTDALDTVRVYSGRIREIVSPRQFEVERADGTLHFGALATTQPRGVRVEISPGSGIDLQLDDIVRITPIEASVWQRMDGHVDLGFSFAKADLETRYTVNADTEYKSKRYAAEVVLASQITSREDAERLARNQLTLSGSRRVGPRWSGGTILQLQQNEELSIDLRTVAGAGVTRYLAQSNRTNLTLFAGLAYTREQFTGEEIKGRAEVLVGSNWDWFTVTNDHVDLSTQVLSFFGVTGGSRTRLELQSAARFEFLKDFYFSVNGYGSFDSHPPEGRANSDVGMSLALGWSF</sequence>
<evidence type="ECO:0000313" key="1">
    <source>
        <dbReference type="EMBL" id="AMY08990.1"/>
    </source>
</evidence>
<dbReference type="AlphaFoldDB" id="A0A143PLA8"/>
<gene>
    <name evidence="1" type="ORF">LuPra_02198</name>
</gene>
<dbReference type="Proteomes" id="UP000076079">
    <property type="component" value="Chromosome"/>
</dbReference>
<reference evidence="2" key="2">
    <citation type="submission" date="2016-04" db="EMBL/GenBank/DDBJ databases">
        <title>First Complete Genome Sequence of a Subdivision 6 Acidobacterium.</title>
        <authorList>
            <person name="Huang S."/>
            <person name="Vieira S."/>
            <person name="Bunk B."/>
            <person name="Riedel T."/>
            <person name="Sproeer C."/>
            <person name="Overmann J."/>
        </authorList>
    </citation>
    <scope>NUCLEOTIDE SEQUENCE [LARGE SCALE GENOMIC DNA]</scope>
    <source>
        <strain evidence="2">DSM 100886 HEG_-6_39</strain>
    </source>
</reference>
<reference evidence="1 2" key="1">
    <citation type="journal article" date="2016" name="Genome Announc.">
        <title>First Complete Genome Sequence of a Subdivision 6 Acidobacterium Strain.</title>
        <authorList>
            <person name="Huang S."/>
            <person name="Vieira S."/>
            <person name="Bunk B."/>
            <person name="Riedel T."/>
            <person name="Sproer C."/>
            <person name="Overmann J."/>
        </authorList>
    </citation>
    <scope>NUCLEOTIDE SEQUENCE [LARGE SCALE GENOMIC DNA]</scope>
    <source>
        <strain evidence="2">DSM 100886 HEG_-6_39</strain>
    </source>
</reference>
<accession>A0A143PLA8</accession>
<organism evidence="1 2">
    <name type="scientific">Luteitalea pratensis</name>
    <dbReference type="NCBI Taxonomy" id="1855912"/>
    <lineage>
        <taxon>Bacteria</taxon>
        <taxon>Pseudomonadati</taxon>
        <taxon>Acidobacteriota</taxon>
        <taxon>Vicinamibacteria</taxon>
        <taxon>Vicinamibacterales</taxon>
        <taxon>Vicinamibacteraceae</taxon>
        <taxon>Luteitalea</taxon>
    </lineage>
</organism>
<proteinExistence type="predicted"/>
<dbReference type="RefSeq" id="WP_157899003.1">
    <property type="nucleotide sequence ID" value="NZ_CP015136.1"/>
</dbReference>
<dbReference type="Pfam" id="PF04338">
    <property type="entry name" value="DUF481"/>
    <property type="match status" value="1"/>
</dbReference>
<keyword evidence="2" id="KW-1185">Reference proteome</keyword>
<dbReference type="OrthoDB" id="9806250at2"/>
<dbReference type="KEGG" id="abac:LuPra_02198"/>
<dbReference type="EMBL" id="CP015136">
    <property type="protein sequence ID" value="AMY08990.1"/>
    <property type="molecule type" value="Genomic_DNA"/>
</dbReference>
<protein>
    <submittedName>
        <fullName evidence="1">Salt-induced outer membrane protein</fullName>
    </submittedName>
</protein>
<evidence type="ECO:0000313" key="2">
    <source>
        <dbReference type="Proteomes" id="UP000076079"/>
    </source>
</evidence>